<dbReference type="GO" id="GO:0000028">
    <property type="term" value="P:ribosomal small subunit assembly"/>
    <property type="evidence" value="ECO:0007669"/>
    <property type="project" value="TreeGrafter"/>
</dbReference>
<dbReference type="Gene3D" id="3.30.300.70">
    <property type="entry name" value="RimP-like superfamily, N-terminal"/>
    <property type="match status" value="1"/>
</dbReference>
<dbReference type="InterPro" id="IPR035956">
    <property type="entry name" value="RimP_N_sf"/>
</dbReference>
<dbReference type="InterPro" id="IPR036847">
    <property type="entry name" value="RimP_C_sf"/>
</dbReference>
<dbReference type="Pfam" id="PF17384">
    <property type="entry name" value="DUF150_C"/>
    <property type="match status" value="1"/>
</dbReference>
<evidence type="ECO:0000313" key="7">
    <source>
        <dbReference type="EMBL" id="OSC42401.1"/>
    </source>
</evidence>
<dbReference type="Pfam" id="PF02576">
    <property type="entry name" value="RimP_N"/>
    <property type="match status" value="1"/>
</dbReference>
<dbReference type="GO" id="GO:0006412">
    <property type="term" value="P:translation"/>
    <property type="evidence" value="ECO:0007669"/>
    <property type="project" value="TreeGrafter"/>
</dbReference>
<dbReference type="GO" id="GO:0005829">
    <property type="term" value="C:cytosol"/>
    <property type="evidence" value="ECO:0007669"/>
    <property type="project" value="TreeGrafter"/>
</dbReference>
<feature type="domain" description="Ribosome maturation factor RimP C-terminal" evidence="6">
    <location>
        <begin position="92"/>
        <end position="157"/>
    </location>
</feature>
<name>A0A1X2LYV2_9MYCO</name>
<dbReference type="InterPro" id="IPR028998">
    <property type="entry name" value="RimP_C"/>
</dbReference>
<gene>
    <name evidence="3" type="primary">rimP</name>
    <name evidence="7" type="ORF">B8W66_04795</name>
</gene>
<feature type="domain" description="Ribosome maturation factor RimP N-terminal" evidence="5">
    <location>
        <begin position="20"/>
        <end position="89"/>
    </location>
</feature>
<dbReference type="Proteomes" id="UP000193247">
    <property type="component" value="Unassembled WGS sequence"/>
</dbReference>
<evidence type="ECO:0000256" key="3">
    <source>
        <dbReference type="HAMAP-Rule" id="MF_01077"/>
    </source>
</evidence>
<dbReference type="PANTHER" id="PTHR33867">
    <property type="entry name" value="RIBOSOME MATURATION FACTOR RIMP"/>
    <property type="match status" value="1"/>
</dbReference>
<accession>A0A1X2LYV2</accession>
<dbReference type="HAMAP" id="MF_01077">
    <property type="entry name" value="RimP"/>
    <property type="match status" value="1"/>
</dbReference>
<evidence type="ECO:0000313" key="8">
    <source>
        <dbReference type="Proteomes" id="UP000193247"/>
    </source>
</evidence>
<comment type="caution">
    <text evidence="7">The sequence shown here is derived from an EMBL/GenBank/DDBJ whole genome shotgun (WGS) entry which is preliminary data.</text>
</comment>
<dbReference type="InterPro" id="IPR028989">
    <property type="entry name" value="RimP_N"/>
</dbReference>
<organism evidence="7 8">
    <name type="scientific">Mycobacterium decipiens</name>
    <dbReference type="NCBI Taxonomy" id="1430326"/>
    <lineage>
        <taxon>Bacteria</taxon>
        <taxon>Bacillati</taxon>
        <taxon>Actinomycetota</taxon>
        <taxon>Actinomycetes</taxon>
        <taxon>Mycobacteriales</taxon>
        <taxon>Mycobacteriaceae</taxon>
        <taxon>Mycobacterium</taxon>
    </lineage>
</organism>
<dbReference type="InterPro" id="IPR003728">
    <property type="entry name" value="Ribosome_maturation_RimP"/>
</dbReference>
<dbReference type="STRING" id="1430326.B8W66_04795"/>
<dbReference type="SUPFAM" id="SSF75420">
    <property type="entry name" value="YhbC-like, N-terminal domain"/>
    <property type="match status" value="1"/>
</dbReference>
<evidence type="ECO:0000256" key="4">
    <source>
        <dbReference type="SAM" id="MobiDB-lite"/>
    </source>
</evidence>
<dbReference type="SUPFAM" id="SSF74942">
    <property type="entry name" value="YhbC-like, C-terminal domain"/>
    <property type="match status" value="1"/>
</dbReference>
<dbReference type="AlphaFoldDB" id="A0A1X2LYV2"/>
<evidence type="ECO:0000256" key="2">
    <source>
        <dbReference type="ARBA" id="ARBA00022517"/>
    </source>
</evidence>
<dbReference type="EMBL" id="NCXP01000003">
    <property type="protein sequence ID" value="OSC42401.1"/>
    <property type="molecule type" value="Genomic_DNA"/>
</dbReference>
<proteinExistence type="inferred from homology"/>
<dbReference type="CDD" id="cd01734">
    <property type="entry name" value="YlxS_C"/>
    <property type="match status" value="1"/>
</dbReference>
<keyword evidence="1 3" id="KW-0963">Cytoplasm</keyword>
<sequence length="183" mass="19571">MTTGLPSQTQVIELLGADFARAGYEIEDVVIDTRSRPPRIAVIADGDTPLDLDTIATLSRLASALLDGLDSANGIRGRYLLEVSSPGVERPLTSEKHFRRARGRKVELTLSDGSQLTGRVGATGGDTVALVVRQERDWVVREIPLPEIVKAIVQVEFSPPAPAELELTQSSEMGLARGTEAGA</sequence>
<protein>
    <recommendedName>
        <fullName evidence="3">Ribosome maturation factor RimP</fullName>
    </recommendedName>
</protein>
<dbReference type="PANTHER" id="PTHR33867:SF1">
    <property type="entry name" value="RIBOSOME MATURATION FACTOR RIMP"/>
    <property type="match status" value="1"/>
</dbReference>
<evidence type="ECO:0000259" key="5">
    <source>
        <dbReference type="Pfam" id="PF02576"/>
    </source>
</evidence>
<dbReference type="NCBIfam" id="NF000930">
    <property type="entry name" value="PRK00092.2-2"/>
    <property type="match status" value="1"/>
</dbReference>
<evidence type="ECO:0000256" key="1">
    <source>
        <dbReference type="ARBA" id="ARBA00022490"/>
    </source>
</evidence>
<dbReference type="RefSeq" id="WP_085323983.1">
    <property type="nucleotide sequence ID" value="NZ_NCXP01000003.1"/>
</dbReference>
<comment type="similarity">
    <text evidence="3">Belongs to the RimP family.</text>
</comment>
<keyword evidence="2 3" id="KW-0690">Ribosome biogenesis</keyword>
<feature type="region of interest" description="Disordered" evidence="4">
    <location>
        <begin position="164"/>
        <end position="183"/>
    </location>
</feature>
<evidence type="ECO:0000259" key="6">
    <source>
        <dbReference type="Pfam" id="PF17384"/>
    </source>
</evidence>
<reference evidence="7 8" key="1">
    <citation type="submission" date="2017-04" db="EMBL/GenBank/DDBJ databases">
        <title>The new phylogeny of genus Mycobacterium.</title>
        <authorList>
            <person name="Tortoli E."/>
            <person name="Trovato A."/>
            <person name="Cirillo D.M."/>
        </authorList>
    </citation>
    <scope>NUCLEOTIDE SEQUENCE [LARGE SCALE GENOMIC DNA]</scope>
    <source>
        <strain evidence="7 8">TBL 1200985</strain>
    </source>
</reference>
<keyword evidence="8" id="KW-1185">Reference proteome</keyword>
<comment type="subcellular location">
    <subcellularLocation>
        <location evidence="3">Cytoplasm</location>
    </subcellularLocation>
</comment>
<comment type="function">
    <text evidence="3">Required for maturation of 30S ribosomal subunits.</text>
</comment>
<dbReference type="OrthoDB" id="9805006at2"/>